<organism evidence="2 3">
    <name type="scientific">Neonectria punicea</name>
    <dbReference type="NCBI Taxonomy" id="979145"/>
    <lineage>
        <taxon>Eukaryota</taxon>
        <taxon>Fungi</taxon>
        <taxon>Dikarya</taxon>
        <taxon>Ascomycota</taxon>
        <taxon>Pezizomycotina</taxon>
        <taxon>Sordariomycetes</taxon>
        <taxon>Hypocreomycetidae</taxon>
        <taxon>Hypocreales</taxon>
        <taxon>Nectriaceae</taxon>
        <taxon>Neonectria</taxon>
    </lineage>
</organism>
<comment type="caution">
    <text evidence="2">The sequence shown here is derived from an EMBL/GenBank/DDBJ whole genome shotgun (WGS) entry which is preliminary data.</text>
</comment>
<dbReference type="Pfam" id="PF11754">
    <property type="entry name" value="Velvet"/>
    <property type="match status" value="1"/>
</dbReference>
<dbReference type="EMBL" id="JAZAVJ010000244">
    <property type="protein sequence ID" value="KAK7403485.1"/>
    <property type="molecule type" value="Genomic_DNA"/>
</dbReference>
<accession>A0ABR1GNV3</accession>
<dbReference type="Gene3D" id="2.60.40.3960">
    <property type="entry name" value="Velvet domain"/>
    <property type="match status" value="1"/>
</dbReference>
<evidence type="ECO:0000259" key="1">
    <source>
        <dbReference type="Pfam" id="PF11754"/>
    </source>
</evidence>
<evidence type="ECO:0000313" key="2">
    <source>
        <dbReference type="EMBL" id="KAK7403485.1"/>
    </source>
</evidence>
<reference evidence="2 3" key="1">
    <citation type="journal article" date="2025" name="Microbiol. Resour. Announc.">
        <title>Draft genome sequences for Neonectria magnoliae and Neonectria punicea, canker pathogens of Liriodendron tulipifera and Acer saccharum in West Virginia.</title>
        <authorList>
            <person name="Petronek H.M."/>
            <person name="Kasson M.T."/>
            <person name="Metheny A.M."/>
            <person name="Stauder C.M."/>
            <person name="Lovett B."/>
            <person name="Lynch S.C."/>
            <person name="Garnas J.R."/>
            <person name="Kasson L.R."/>
            <person name="Stajich J.E."/>
        </authorList>
    </citation>
    <scope>NUCLEOTIDE SEQUENCE [LARGE SCALE GENOMIC DNA]</scope>
    <source>
        <strain evidence="2 3">NRRL 64653</strain>
    </source>
</reference>
<proteinExistence type="predicted"/>
<evidence type="ECO:0000313" key="3">
    <source>
        <dbReference type="Proteomes" id="UP001498476"/>
    </source>
</evidence>
<dbReference type="Proteomes" id="UP001498476">
    <property type="component" value="Unassembled WGS sequence"/>
</dbReference>
<gene>
    <name evidence="2" type="ORF">QQX98_010764</name>
</gene>
<dbReference type="InterPro" id="IPR037525">
    <property type="entry name" value="Velvet_dom"/>
</dbReference>
<sequence>MHAEFESFLSIIVPEYQKTTAGLTQHQQQALSMPTLSIAVQPPRETQVGQIVYPPVIGNLVCRRPHERYYFFAMAVLLGADGTVIDGGFAGTTISTGTPLAAADSSRHSVVFVFPDISISYEGTYKIRMDVYKVAYEDPDKATLNTQVETRGISIVSEEVTRKRPSDREHEFMRSLRHAGILIP</sequence>
<feature type="domain" description="Velvet" evidence="1">
    <location>
        <begin position="104"/>
        <end position="147"/>
    </location>
</feature>
<dbReference type="InterPro" id="IPR038491">
    <property type="entry name" value="Velvet_dom_sf"/>
</dbReference>
<keyword evidence="3" id="KW-1185">Reference proteome</keyword>
<name>A0ABR1GNV3_9HYPO</name>
<protein>
    <recommendedName>
        <fullName evidence="1">Velvet domain-containing protein</fullName>
    </recommendedName>
</protein>